<keyword evidence="15" id="KW-1185">Reference proteome</keyword>
<keyword evidence="4" id="KW-0021">Allosteric enzyme</keyword>
<evidence type="ECO:0000256" key="11">
    <source>
        <dbReference type="ARBA" id="ARBA00047651"/>
    </source>
</evidence>
<keyword evidence="6" id="KW-0149">Chlorophyll biosynthesis</keyword>
<dbReference type="Gene3D" id="3.20.20.70">
    <property type="entry name" value="Aldolase class I"/>
    <property type="match status" value="1"/>
</dbReference>
<dbReference type="InterPro" id="IPR002156">
    <property type="entry name" value="RNaseH_domain"/>
</dbReference>
<comment type="function">
    <text evidence="9">Catalyzes an early step in the biosynthesis of tetrapyrroles. Binds two molecules of 5-aminolevulinate per subunit, each at a distinct site, and catalyzes their condensation to form porphobilinogen.</text>
</comment>
<dbReference type="GO" id="GO:0006782">
    <property type="term" value="P:protoporphyrinogen IX biosynthetic process"/>
    <property type="evidence" value="ECO:0007669"/>
    <property type="project" value="UniProtKB-UniPathway"/>
</dbReference>
<sequence length="636" mass="70797">MIRNKIGEHVRDDLRKRETEPLRNSFVRILVNLFTKKTLVTSIPVLRPDSYGNANLSVRYERLEGYCSLCGLIPHTLASCAHFASLKHDRAQRNSDEPIELPFGKRIQVNPPKLSAELYSHPNRESSSNSPSQQMPKANNTTQPSHGYQNQEKPKQDNVGSFLQTAMEQLSKCPHAGERLVVENMVCMQRIEIPNIEAVRTATHFGKHIGAFNAHIYEPPHQSLQAVPSTSRDTQAQFDTSQPYLKDPTRFSPSCAADPEEAETIAVIRGLEVSRGLGLQRILLLSDFQRLLRTFRERPEDLSWGALTLAPDLRAIAACFLDFSFDYVDRRCNYTAHFLAARGVGSLVPRLFEALEANTIVNSLPPRLQATRGSTCRVASAEEGEALAVMEGILWARKRGIPRVNIETDAEAISLFCENGAADVFWTTKAILQDCMNLFSSFVDICISYVPRSATFVMACTTISIPLSNVRVIRQFDCQNYLCLKPTTSQRFVSVSNGCKLGWRRGLSVRAMGDGQEAKLKKLGLSDEECEASVVAGNIPETPPVPPVAASPAGTPVDSSLPLNRRPRRNRRSPVLRASFQETSLTPANFVYPLFIHEGEEDTPIGAMPGCYRLGWRHGLIEEDPRCRKGSGCWCQ</sequence>
<evidence type="ECO:0000256" key="5">
    <source>
        <dbReference type="ARBA" id="ARBA00023133"/>
    </source>
</evidence>
<dbReference type="GO" id="GO:0004523">
    <property type="term" value="F:RNA-DNA hybrid ribonuclease activity"/>
    <property type="evidence" value="ECO:0007669"/>
    <property type="project" value="InterPro"/>
</dbReference>
<protein>
    <recommendedName>
        <fullName evidence="3">porphobilinogen synthase</fullName>
        <ecNumber evidence="3">4.2.1.24</ecNumber>
    </recommendedName>
    <alternativeName>
        <fullName evidence="10">Porphobilinogen synthase</fullName>
    </alternativeName>
</protein>
<feature type="region of interest" description="Disordered" evidence="12">
    <location>
        <begin position="541"/>
        <end position="576"/>
    </location>
</feature>
<organism evidence="14 15">
    <name type="scientific">Kingdonia uniflora</name>
    <dbReference type="NCBI Taxonomy" id="39325"/>
    <lineage>
        <taxon>Eukaryota</taxon>
        <taxon>Viridiplantae</taxon>
        <taxon>Streptophyta</taxon>
        <taxon>Embryophyta</taxon>
        <taxon>Tracheophyta</taxon>
        <taxon>Spermatophyta</taxon>
        <taxon>Magnoliopsida</taxon>
        <taxon>Ranunculales</taxon>
        <taxon>Circaeasteraceae</taxon>
        <taxon>Kingdonia</taxon>
    </lineage>
</organism>
<gene>
    <name evidence="14" type="ORF">GIB67_007214</name>
</gene>
<proteinExistence type="inferred from homology"/>
<feature type="compositionally biased region" description="Polar residues" evidence="12">
    <location>
        <begin position="125"/>
        <end position="151"/>
    </location>
</feature>
<evidence type="ECO:0000313" key="15">
    <source>
        <dbReference type="Proteomes" id="UP000541444"/>
    </source>
</evidence>
<dbReference type="InterPro" id="IPR036397">
    <property type="entry name" value="RNaseH_sf"/>
</dbReference>
<dbReference type="CDD" id="cd06222">
    <property type="entry name" value="RNase_H_like"/>
    <property type="match status" value="1"/>
</dbReference>
<evidence type="ECO:0000256" key="4">
    <source>
        <dbReference type="ARBA" id="ARBA00022533"/>
    </source>
</evidence>
<dbReference type="Proteomes" id="UP000541444">
    <property type="component" value="Unassembled WGS sequence"/>
</dbReference>
<evidence type="ECO:0000256" key="2">
    <source>
        <dbReference type="ARBA" id="ARBA00008055"/>
    </source>
</evidence>
<dbReference type="GO" id="GO:0015995">
    <property type="term" value="P:chlorophyll biosynthetic process"/>
    <property type="evidence" value="ECO:0007669"/>
    <property type="project" value="UniProtKB-KW"/>
</dbReference>
<reference evidence="14 15" key="1">
    <citation type="journal article" date="2020" name="IScience">
        <title>Genome Sequencing of the Endangered Kingdonia uniflora (Circaeasteraceae, Ranunculales) Reveals Potential Mechanisms of Evolutionary Specialization.</title>
        <authorList>
            <person name="Sun Y."/>
            <person name="Deng T."/>
            <person name="Zhang A."/>
            <person name="Moore M.J."/>
            <person name="Landis J.B."/>
            <person name="Lin N."/>
            <person name="Zhang H."/>
            <person name="Zhang X."/>
            <person name="Huang J."/>
            <person name="Zhang X."/>
            <person name="Sun H."/>
            <person name="Wang H."/>
        </authorList>
    </citation>
    <scope>NUCLEOTIDE SEQUENCE [LARGE SCALE GENOMIC DNA]</scope>
    <source>
        <strain evidence="14">TB1705</strain>
        <tissue evidence="14">Leaf</tissue>
    </source>
</reference>
<evidence type="ECO:0000256" key="7">
    <source>
        <dbReference type="ARBA" id="ARBA00023239"/>
    </source>
</evidence>
<keyword evidence="8" id="KW-0627">Porphyrin biosynthesis</keyword>
<comment type="similarity">
    <text evidence="2">Belongs to the ALAD family.</text>
</comment>
<keyword evidence="5" id="KW-0350">Heme biosynthesis</keyword>
<evidence type="ECO:0000256" key="3">
    <source>
        <dbReference type="ARBA" id="ARBA00012053"/>
    </source>
</evidence>
<feature type="domain" description="RNase H type-1" evidence="13">
    <location>
        <begin position="257"/>
        <end position="342"/>
    </location>
</feature>
<evidence type="ECO:0000256" key="12">
    <source>
        <dbReference type="SAM" id="MobiDB-lite"/>
    </source>
</evidence>
<evidence type="ECO:0000259" key="13">
    <source>
        <dbReference type="Pfam" id="PF13456"/>
    </source>
</evidence>
<dbReference type="Pfam" id="PF13456">
    <property type="entry name" value="RVT_3"/>
    <property type="match status" value="2"/>
</dbReference>
<dbReference type="InterPro" id="IPR052929">
    <property type="entry name" value="RNase_H-like_EbsB-rel"/>
</dbReference>
<dbReference type="Gene3D" id="3.30.420.10">
    <property type="entry name" value="Ribonuclease H-like superfamily/Ribonuclease H"/>
    <property type="match status" value="1"/>
</dbReference>
<dbReference type="GO" id="GO:0003676">
    <property type="term" value="F:nucleic acid binding"/>
    <property type="evidence" value="ECO:0007669"/>
    <property type="project" value="InterPro"/>
</dbReference>
<name>A0A7J7NX85_9MAGN</name>
<dbReference type="EC" id="4.2.1.24" evidence="3"/>
<dbReference type="GO" id="GO:0004655">
    <property type="term" value="F:porphobilinogen synthase activity"/>
    <property type="evidence" value="ECO:0007669"/>
    <property type="project" value="UniProtKB-EC"/>
</dbReference>
<dbReference type="EMBL" id="JACGCM010000455">
    <property type="protein sequence ID" value="KAF6171693.1"/>
    <property type="molecule type" value="Genomic_DNA"/>
</dbReference>
<comment type="pathway">
    <text evidence="1">Porphyrin-containing compound metabolism; protoporphyrin-IX biosynthesis; coproporphyrinogen-III from 5-aminolevulinate: step 1/4.</text>
</comment>
<comment type="caution">
    <text evidence="14">The sequence shown here is derived from an EMBL/GenBank/DDBJ whole genome shotgun (WGS) entry which is preliminary data.</text>
</comment>
<evidence type="ECO:0000256" key="8">
    <source>
        <dbReference type="ARBA" id="ARBA00023244"/>
    </source>
</evidence>
<dbReference type="AlphaFoldDB" id="A0A7J7NX85"/>
<evidence type="ECO:0000256" key="10">
    <source>
        <dbReference type="ARBA" id="ARBA00032837"/>
    </source>
</evidence>
<dbReference type="GO" id="GO:0046872">
    <property type="term" value="F:metal ion binding"/>
    <property type="evidence" value="ECO:0007669"/>
    <property type="project" value="InterPro"/>
</dbReference>
<evidence type="ECO:0000256" key="9">
    <source>
        <dbReference type="ARBA" id="ARBA00025628"/>
    </source>
</evidence>
<feature type="domain" description="RNase H type-1" evidence="13">
    <location>
        <begin position="377"/>
        <end position="454"/>
    </location>
</feature>
<keyword evidence="7" id="KW-0456">Lyase</keyword>
<evidence type="ECO:0000313" key="14">
    <source>
        <dbReference type="EMBL" id="KAF6171693.1"/>
    </source>
</evidence>
<dbReference type="PANTHER" id="PTHR47074:SF11">
    <property type="entry name" value="REVERSE TRANSCRIPTASE-LIKE PROTEIN"/>
    <property type="match status" value="1"/>
</dbReference>
<evidence type="ECO:0000256" key="6">
    <source>
        <dbReference type="ARBA" id="ARBA00023171"/>
    </source>
</evidence>
<dbReference type="SUPFAM" id="SSF51569">
    <property type="entry name" value="Aldolase"/>
    <property type="match status" value="1"/>
</dbReference>
<dbReference type="InterPro" id="IPR044730">
    <property type="entry name" value="RNase_H-like_dom_plant"/>
</dbReference>
<dbReference type="OrthoDB" id="1906820at2759"/>
<feature type="compositionally biased region" description="Low complexity" evidence="12">
    <location>
        <begin position="550"/>
        <end position="564"/>
    </location>
</feature>
<feature type="compositionally biased region" description="Basic residues" evidence="12">
    <location>
        <begin position="565"/>
        <end position="574"/>
    </location>
</feature>
<accession>A0A7J7NX85</accession>
<dbReference type="InterPro" id="IPR013785">
    <property type="entry name" value="Aldolase_TIM"/>
</dbReference>
<comment type="catalytic activity">
    <reaction evidence="11">
        <text>2 5-aminolevulinate = porphobilinogen + 2 H2O + H(+)</text>
        <dbReference type="Rhea" id="RHEA:24064"/>
        <dbReference type="ChEBI" id="CHEBI:15377"/>
        <dbReference type="ChEBI" id="CHEBI:15378"/>
        <dbReference type="ChEBI" id="CHEBI:58126"/>
        <dbReference type="ChEBI" id="CHEBI:356416"/>
        <dbReference type="EC" id="4.2.1.24"/>
    </reaction>
</comment>
<evidence type="ECO:0000256" key="1">
    <source>
        <dbReference type="ARBA" id="ARBA00004694"/>
    </source>
</evidence>
<feature type="region of interest" description="Disordered" evidence="12">
    <location>
        <begin position="117"/>
        <end position="155"/>
    </location>
</feature>
<dbReference type="InterPro" id="IPR001731">
    <property type="entry name" value="ALAD"/>
</dbReference>
<dbReference type="PANTHER" id="PTHR47074">
    <property type="entry name" value="BNAC02G40300D PROTEIN"/>
    <property type="match status" value="1"/>
</dbReference>
<dbReference type="UniPathway" id="UPA00251">
    <property type="reaction ID" value="UER00318"/>
</dbReference>
<dbReference type="Pfam" id="PF00490">
    <property type="entry name" value="ALAD"/>
    <property type="match status" value="1"/>
</dbReference>